<evidence type="ECO:0000313" key="2">
    <source>
        <dbReference type="Proteomes" id="UP000295021"/>
    </source>
</evidence>
<organism evidence="1 2">
    <name type="scientific">Rhizobium laguerreae</name>
    <dbReference type="NCBI Taxonomy" id="1076926"/>
    <lineage>
        <taxon>Bacteria</taxon>
        <taxon>Pseudomonadati</taxon>
        <taxon>Pseudomonadota</taxon>
        <taxon>Alphaproteobacteria</taxon>
        <taxon>Hyphomicrobiales</taxon>
        <taxon>Rhizobiaceae</taxon>
        <taxon>Rhizobium/Agrobacterium group</taxon>
        <taxon>Rhizobium</taxon>
    </lineage>
</organism>
<dbReference type="EMBL" id="SMBI01000005">
    <property type="protein sequence ID" value="TCU25313.1"/>
    <property type="molecule type" value="Genomic_DNA"/>
</dbReference>
<gene>
    <name evidence="1" type="ORF">EV131_105427</name>
</gene>
<evidence type="ECO:0000313" key="1">
    <source>
        <dbReference type="EMBL" id="TCU25313.1"/>
    </source>
</evidence>
<protein>
    <submittedName>
        <fullName evidence="1">Uncharacterized protein</fullName>
    </submittedName>
</protein>
<dbReference type="Proteomes" id="UP000295021">
    <property type="component" value="Unassembled WGS sequence"/>
</dbReference>
<accession>A0AAX2QNN6</accession>
<sequence>MAEIVHFPRQPAPPRLVSPTLSVRDQIALQAAIHHLVTASQKLMTGALAHEVREPSIAASADAAEAALFHLLTLKGASNADLSLRRLLVERDRERSKP</sequence>
<comment type="caution">
    <text evidence="1">The sequence shown here is derived from an EMBL/GenBank/DDBJ whole genome shotgun (WGS) entry which is preliminary data.</text>
</comment>
<dbReference type="RefSeq" id="WP_132611429.1">
    <property type="nucleotide sequence ID" value="NZ_SMBI01000005.1"/>
</dbReference>
<dbReference type="AlphaFoldDB" id="A0AAX2QNN6"/>
<name>A0AAX2QNN6_9HYPH</name>
<reference evidence="1 2" key="1">
    <citation type="submission" date="2019-03" db="EMBL/GenBank/DDBJ databases">
        <title>Genomic Encyclopedia of Type Strains, Phase IV (KMG-V): Genome sequencing to study the core and pangenomes of soil and plant-associated prokaryotes.</title>
        <authorList>
            <person name="Whitman W."/>
        </authorList>
    </citation>
    <scope>NUCLEOTIDE SEQUENCE [LARGE SCALE GENOMIC DNA]</scope>
    <source>
        <strain evidence="1 2">FB403</strain>
    </source>
</reference>
<proteinExistence type="predicted"/>